<protein>
    <submittedName>
        <fullName evidence="2">WD40 super family protein</fullName>
    </submittedName>
</protein>
<reference evidence="2 3" key="2">
    <citation type="submission" date="2019-11" db="EMBL/GenBank/DDBJ databases">
        <authorList>
            <person name="Lu H."/>
        </authorList>
    </citation>
    <scope>NUCLEOTIDE SEQUENCE [LARGE SCALE GENOMIC DNA]</scope>
    <source>
        <strain evidence="2 3">FIM1</strain>
    </source>
</reference>
<evidence type="ECO:0000256" key="1">
    <source>
        <dbReference type="SAM" id="MobiDB-lite"/>
    </source>
</evidence>
<reference evidence="2 3" key="1">
    <citation type="submission" date="2016-03" db="EMBL/GenBank/DDBJ databases">
        <title>How can Kluyveromyces marxianus grow so fast - potential evolutionary course in Saccharomyces Complex revealed by comparative genomics.</title>
        <authorList>
            <person name="Mo W."/>
            <person name="Lu W."/>
            <person name="Yang X."/>
            <person name="Qi J."/>
            <person name="Lv H."/>
        </authorList>
    </citation>
    <scope>NUCLEOTIDE SEQUENCE [LARGE SCALE GENOMIC DNA]</scope>
    <source>
        <strain evidence="2 3">FIM1</strain>
    </source>
</reference>
<dbReference type="SMART" id="SM00320">
    <property type="entry name" value="WD40"/>
    <property type="match status" value="7"/>
</dbReference>
<feature type="region of interest" description="Disordered" evidence="1">
    <location>
        <begin position="757"/>
        <end position="787"/>
    </location>
</feature>
<dbReference type="SUPFAM" id="SSF50978">
    <property type="entry name" value="WD40 repeat-like"/>
    <property type="match status" value="2"/>
</dbReference>
<proteinExistence type="predicted"/>
<evidence type="ECO:0000313" key="3">
    <source>
        <dbReference type="Proteomes" id="UP000422736"/>
    </source>
</evidence>
<dbReference type="PANTHER" id="PTHR45589:SF1">
    <property type="entry name" value="WD REPEAT DOMAIN 62, ISOFORM G"/>
    <property type="match status" value="1"/>
</dbReference>
<dbReference type="Proteomes" id="UP000422736">
    <property type="component" value="Chromosome 3"/>
</dbReference>
<dbReference type="PANTHER" id="PTHR45589">
    <property type="entry name" value="WD REPEAT DOMAIN 62, ISOFORM G"/>
    <property type="match status" value="1"/>
</dbReference>
<evidence type="ECO:0000313" key="2">
    <source>
        <dbReference type="EMBL" id="QGN15254.1"/>
    </source>
</evidence>
<dbReference type="InterPro" id="IPR052779">
    <property type="entry name" value="WDR62"/>
</dbReference>
<dbReference type="Gene3D" id="2.130.10.10">
    <property type="entry name" value="YVTN repeat-like/Quinoprotein amine dehydrogenase"/>
    <property type="match status" value="3"/>
</dbReference>
<dbReference type="InterPro" id="IPR001680">
    <property type="entry name" value="WD40_rpt"/>
</dbReference>
<accession>A0ABX6EWJ1</accession>
<dbReference type="EMBL" id="CP015056">
    <property type="protein sequence ID" value="QGN15254.1"/>
    <property type="molecule type" value="Genomic_DNA"/>
</dbReference>
<gene>
    <name evidence="2" type="ORF">FIM1_1943</name>
</gene>
<dbReference type="Pfam" id="PF00400">
    <property type="entry name" value="WD40"/>
    <property type="match status" value="1"/>
</dbReference>
<sequence>MREPLDNLKISGIFGSSSKSRTCYSTTKNLVAYAASGGVVVARLDLGAQRVSEQRFFCASSKSHRQEVFSTASLSKDQYGLIKPEQSIVIKGDTWNDADENSDKTITIGSDLSPARCSPSKIKDRIKDISCLCLSNDGKFLIVGETGHQPRILLYSMAPDSNDYPVFVIHQHSYGISQLQFHPEDSTIFTSLGLINDGFLHIWKLSSHGVRLIASNKNSTIVLGLNWYKDSALVTYGVRQIKVWKFENPNNAANSKLAISRTRTAIKGKNIVLGSLIESTFIDCERLRGDQLLFLTDSYQIVLYQNGSLISFFQLDSNKQYDNILVDWDNDKLWLSYDESVDSIPLTHILNHQERLRPTTGSLNSRSSSPIKSKLFDTKLTEPETSPRDKQRILMMSLLDDNVLLYCTSKGEISVITEGGINQISNPSLNDINVFKKIDQNLAVISSKKGDIKLFNGLELSKYDIELPDLPLSEEITALDLSLTDNRLVVGDSTGKLLIYKENECEYQENIHSSAINDVHIFEKDQIKVVITVSRDRTMNFIQLVDGEWCICETIKDNKGNIIQLEISDNQIYTISSDRTVSCYRLDIVDHMINVSKENILSVKNSPLKLQLTNSDIVVSRSDKSIQIFERDNTSSPRVLRLLDDQGDGILVNQFYVNNEKDQIICSSSLDKAIRCYSFVTGKCLNQYYAHADPVIGMTTVANKFVTVTGNGCLFSWEMKTKEDIAETATTAENLDLVSSAFTEMTVSVPSTPVKSPKGISPVKLTHPTPSYSPIRKESPVSSSPRRGIIPANQLITSKVDSQNILNTLRQLRRLLANNENVENIGEIRKEVSVIHALLEPQETLLQDFGDKLLQLVEAKLQN</sequence>
<name>A0ABX6EWJ1_KLUMA</name>
<dbReference type="InterPro" id="IPR015943">
    <property type="entry name" value="WD40/YVTN_repeat-like_dom_sf"/>
</dbReference>
<organism evidence="2 3">
    <name type="scientific">Kluyveromyces marxianus</name>
    <name type="common">Yeast</name>
    <name type="synonym">Candida kefyr</name>
    <dbReference type="NCBI Taxonomy" id="4911"/>
    <lineage>
        <taxon>Eukaryota</taxon>
        <taxon>Fungi</taxon>
        <taxon>Dikarya</taxon>
        <taxon>Ascomycota</taxon>
        <taxon>Saccharomycotina</taxon>
        <taxon>Saccharomycetes</taxon>
        <taxon>Saccharomycetales</taxon>
        <taxon>Saccharomycetaceae</taxon>
        <taxon>Kluyveromyces</taxon>
    </lineage>
</organism>
<dbReference type="InterPro" id="IPR036322">
    <property type="entry name" value="WD40_repeat_dom_sf"/>
</dbReference>
<keyword evidence="3" id="KW-1185">Reference proteome</keyword>